<sequence>MKFYTKLHDFYCGIDLHARILYVCILNDKGEKVVHKKIKADKHALLSLIEPYIGQVVIGVECMHCWYWVSDLCKEHDVDFVLGHALYMKAIHGGKAKNDKIDSYKIASLLRGGNFPLAYDYPSEMRATRDLLRRRTKLVQHGAQLKAHIVNTNSQYNYPALELHMKNKCVREEFRTRYDDPVVQRNINFDLAILDSYAQELKYLECFLERKAQQHRPDYYAQLRTVPGIGLILAMTILYEIGDIERFESVQKFASYSRLVKCKAESAGKIYGTSGNKIGNGHLKWAFSEAAILYLRGNDKARRYLNKLQKRMSKAKALSALAHKLGRAVYFMLKNKTVFDDERFLSA</sequence>
<proteinExistence type="predicted"/>
<dbReference type="PANTHER" id="PTHR33055">
    <property type="entry name" value="TRANSPOSASE FOR INSERTION SEQUENCE ELEMENT IS1111A"/>
    <property type="match status" value="1"/>
</dbReference>
<feature type="domain" description="Transposase IS116/IS110/IS902 C-terminal" evidence="2">
    <location>
        <begin position="222"/>
        <end position="304"/>
    </location>
</feature>
<feature type="domain" description="Transposase IS110-like N-terminal" evidence="1">
    <location>
        <begin position="12"/>
        <end position="150"/>
    </location>
</feature>
<evidence type="ECO:0000313" key="4">
    <source>
        <dbReference type="Proteomes" id="UP000033664"/>
    </source>
</evidence>
<dbReference type="NCBIfam" id="NF033542">
    <property type="entry name" value="transpos_IS110"/>
    <property type="match status" value="1"/>
</dbReference>
<dbReference type="Pfam" id="PF02371">
    <property type="entry name" value="Transposase_20"/>
    <property type="match status" value="1"/>
</dbReference>
<dbReference type="GO" id="GO:0003677">
    <property type="term" value="F:DNA binding"/>
    <property type="evidence" value="ECO:0007669"/>
    <property type="project" value="InterPro"/>
</dbReference>
<evidence type="ECO:0000259" key="2">
    <source>
        <dbReference type="Pfam" id="PF02371"/>
    </source>
</evidence>
<accession>A0A0F4PI58</accession>
<dbReference type="GO" id="GO:0006313">
    <property type="term" value="P:DNA transposition"/>
    <property type="evidence" value="ECO:0007669"/>
    <property type="project" value="InterPro"/>
</dbReference>
<dbReference type="OrthoDB" id="1523051at2"/>
<organism evidence="3 4">
    <name type="scientific">Pseudoalteromonas ruthenica</name>
    <dbReference type="NCBI Taxonomy" id="151081"/>
    <lineage>
        <taxon>Bacteria</taxon>
        <taxon>Pseudomonadati</taxon>
        <taxon>Pseudomonadota</taxon>
        <taxon>Gammaproteobacteria</taxon>
        <taxon>Alteromonadales</taxon>
        <taxon>Pseudoalteromonadaceae</taxon>
        <taxon>Pseudoalteromonas</taxon>
    </lineage>
</organism>
<dbReference type="PANTHER" id="PTHR33055:SF15">
    <property type="entry name" value="TRANSPOSASE-RELATED"/>
    <property type="match status" value="1"/>
</dbReference>
<name>A0A0F4PI58_9GAMM</name>
<dbReference type="InterPro" id="IPR047650">
    <property type="entry name" value="Transpos_IS110"/>
</dbReference>
<evidence type="ECO:0000313" key="3">
    <source>
        <dbReference type="EMBL" id="KJY94713.1"/>
    </source>
</evidence>
<dbReference type="AlphaFoldDB" id="A0A0F4PI58"/>
<dbReference type="GO" id="GO:0004803">
    <property type="term" value="F:transposase activity"/>
    <property type="evidence" value="ECO:0007669"/>
    <property type="project" value="InterPro"/>
</dbReference>
<dbReference type="PATRIC" id="fig|151081.8.peg.3492"/>
<dbReference type="InterPro" id="IPR003346">
    <property type="entry name" value="Transposase_20"/>
</dbReference>
<dbReference type="InterPro" id="IPR002525">
    <property type="entry name" value="Transp_IS110-like_N"/>
</dbReference>
<dbReference type="Pfam" id="PF01548">
    <property type="entry name" value="DEDD_Tnp_IS110"/>
    <property type="match status" value="1"/>
</dbReference>
<dbReference type="GeneID" id="58230520"/>
<protein>
    <submittedName>
        <fullName evidence="3">Transcriptional regulator</fullName>
    </submittedName>
</protein>
<dbReference type="Proteomes" id="UP000033664">
    <property type="component" value="Unassembled WGS sequence"/>
</dbReference>
<comment type="caution">
    <text evidence="3">The sequence shown here is derived from an EMBL/GenBank/DDBJ whole genome shotgun (WGS) entry which is preliminary data.</text>
</comment>
<evidence type="ECO:0000259" key="1">
    <source>
        <dbReference type="Pfam" id="PF01548"/>
    </source>
</evidence>
<keyword evidence="4" id="KW-1185">Reference proteome</keyword>
<dbReference type="EMBL" id="JXXZ01000029">
    <property type="protein sequence ID" value="KJY94713.1"/>
    <property type="molecule type" value="Genomic_DNA"/>
</dbReference>
<dbReference type="RefSeq" id="WP_045980479.1">
    <property type="nucleotide sequence ID" value="NZ_JXXY01000019.1"/>
</dbReference>
<reference evidence="3 4" key="1">
    <citation type="journal article" date="2015" name="BMC Genomics">
        <title>Genome mining reveals unlocked bioactive potential of marine Gram-negative bacteria.</title>
        <authorList>
            <person name="Machado H."/>
            <person name="Sonnenschein E.C."/>
            <person name="Melchiorsen J."/>
            <person name="Gram L."/>
        </authorList>
    </citation>
    <scope>NUCLEOTIDE SEQUENCE [LARGE SCALE GENOMIC DNA]</scope>
    <source>
        <strain evidence="3 4">S3137</strain>
    </source>
</reference>
<gene>
    <name evidence="3" type="ORF">TW72_18645</name>
</gene>